<organism evidence="2 3">
    <name type="scientific">Providencia rustigianii</name>
    <dbReference type="NCBI Taxonomy" id="158850"/>
    <lineage>
        <taxon>Bacteria</taxon>
        <taxon>Pseudomonadati</taxon>
        <taxon>Pseudomonadota</taxon>
        <taxon>Gammaproteobacteria</taxon>
        <taxon>Enterobacterales</taxon>
        <taxon>Morganellaceae</taxon>
        <taxon>Providencia</taxon>
    </lineage>
</organism>
<proteinExistence type="predicted"/>
<evidence type="ECO:0000313" key="3">
    <source>
        <dbReference type="Proteomes" id="UP000255129"/>
    </source>
</evidence>
<feature type="transmembrane region" description="Helical" evidence="1">
    <location>
        <begin position="138"/>
        <end position="154"/>
    </location>
</feature>
<keyword evidence="1" id="KW-1133">Transmembrane helix</keyword>
<reference evidence="2 3" key="1">
    <citation type="submission" date="2018-06" db="EMBL/GenBank/DDBJ databases">
        <authorList>
            <consortium name="Pathogen Informatics"/>
            <person name="Doyle S."/>
        </authorList>
    </citation>
    <scope>NUCLEOTIDE SEQUENCE [LARGE SCALE GENOMIC DNA]</scope>
    <source>
        <strain evidence="2 3">NCTC12026</strain>
    </source>
</reference>
<dbReference type="InterPro" id="IPR019690">
    <property type="entry name" value="DUF2569"/>
</dbReference>
<keyword evidence="1" id="KW-0472">Membrane</keyword>
<name>A0A379G1I3_9GAMM</name>
<dbReference type="RefSeq" id="WP_006812795.1">
    <property type="nucleotide sequence ID" value="NZ_AP018946.1"/>
</dbReference>
<dbReference type="OrthoDB" id="9155572at2"/>
<dbReference type="Pfam" id="PF10754">
    <property type="entry name" value="DUF2569"/>
    <property type="match status" value="1"/>
</dbReference>
<sequence length="164" mass="18904">MKCINCHENEANQESGWCSQCESLQANKINGFLYLPALGLVITLVLSVMGGYELAKVLFNYYQNNGFIPRFYIGTIILNSTYLLLILITCYFFFSHRKGVRKFVIPYYLFGIIISLDSTVIFAQAYHVRLTDADYQQMISSIISAVIWIPYFIFSKRISIVFSR</sequence>
<dbReference type="GeneID" id="93420522"/>
<dbReference type="AlphaFoldDB" id="A0A379G1I3"/>
<evidence type="ECO:0000313" key="2">
    <source>
        <dbReference type="EMBL" id="SUC34795.1"/>
    </source>
</evidence>
<keyword evidence="1" id="KW-0812">Transmembrane</keyword>
<feature type="transmembrane region" description="Helical" evidence="1">
    <location>
        <begin position="32"/>
        <end position="52"/>
    </location>
</feature>
<feature type="transmembrane region" description="Helical" evidence="1">
    <location>
        <begin position="106"/>
        <end position="126"/>
    </location>
</feature>
<accession>A0A379G1I3</accession>
<feature type="transmembrane region" description="Helical" evidence="1">
    <location>
        <begin position="72"/>
        <end position="94"/>
    </location>
</feature>
<dbReference type="EMBL" id="UGUA01000002">
    <property type="protein sequence ID" value="SUC34795.1"/>
    <property type="molecule type" value="Genomic_DNA"/>
</dbReference>
<evidence type="ECO:0000256" key="1">
    <source>
        <dbReference type="SAM" id="Phobius"/>
    </source>
</evidence>
<dbReference type="Proteomes" id="UP000255129">
    <property type="component" value="Unassembled WGS sequence"/>
</dbReference>
<gene>
    <name evidence="2" type="ORF">NCTC12026_01163</name>
</gene>
<protein>
    <submittedName>
        <fullName evidence="2">Protein of uncharacterized function (DUF2569)</fullName>
    </submittedName>
</protein>